<dbReference type="Proteomes" id="UP001385951">
    <property type="component" value="Unassembled WGS sequence"/>
</dbReference>
<reference evidence="2 3" key="1">
    <citation type="submission" date="2022-09" db="EMBL/GenBank/DDBJ databases">
        <authorList>
            <person name="Palmer J.M."/>
        </authorList>
    </citation>
    <scope>NUCLEOTIDE SEQUENCE [LARGE SCALE GENOMIC DNA]</scope>
    <source>
        <strain evidence="2 3">DSM 7382</strain>
    </source>
</reference>
<accession>A0AAW0F9W7</accession>
<organism evidence="2 3">
    <name type="scientific">Cerrena zonata</name>
    <dbReference type="NCBI Taxonomy" id="2478898"/>
    <lineage>
        <taxon>Eukaryota</taxon>
        <taxon>Fungi</taxon>
        <taxon>Dikarya</taxon>
        <taxon>Basidiomycota</taxon>
        <taxon>Agaricomycotina</taxon>
        <taxon>Agaricomycetes</taxon>
        <taxon>Polyporales</taxon>
        <taxon>Cerrenaceae</taxon>
        <taxon>Cerrena</taxon>
    </lineage>
</organism>
<feature type="region of interest" description="Disordered" evidence="1">
    <location>
        <begin position="755"/>
        <end position="843"/>
    </location>
</feature>
<protein>
    <submittedName>
        <fullName evidence="2">Uncharacterized protein</fullName>
    </submittedName>
</protein>
<evidence type="ECO:0000313" key="3">
    <source>
        <dbReference type="Proteomes" id="UP001385951"/>
    </source>
</evidence>
<feature type="region of interest" description="Disordered" evidence="1">
    <location>
        <begin position="517"/>
        <end position="550"/>
    </location>
</feature>
<gene>
    <name evidence="2" type="ORF">QCA50_019949</name>
</gene>
<evidence type="ECO:0000313" key="2">
    <source>
        <dbReference type="EMBL" id="KAK7677051.1"/>
    </source>
</evidence>
<sequence>MSGPSPASTDPATAKYVCLSPAQEKIASGYYHRYWDVRTDPAACREIVREICQAFLATDTSKTAAEKKVLAGVVANHLRDRVVRAREGMNGQRWGIRLQTAYQEFRRDKGSSHEELIQAVMKEEKKERQAAASKVASAEFKKLSLDELAVYERRAADVNLGRADAAMKAEYAKKHLTTFLHAFFDTARKRFDASLIVGVRLPDGEGGFNFTIDESPPVDLGQRRFLDHQKKTTKFTLTEWSAYYTALDEDRVEEPDYVIFHSSGVPLIPTSPQELSTTDLNDVFKHYVHAHVRMAMGQTTATTPWQALKNDPFKYCDPENYPIVDGNRTAPWSLVSSLDSARIRTFMMHIFERQVTFLANPEMAPWPFKFRKITSRKGTIQEAIYNSDWMLGYVDKHGRYITEEDLVPIPPRKRSTRGVSLTTQSSSVATTSTAGARPVDDDELGIDSLPDSLFGISDPEDSADPTDGLDHPYIGEQNGSEEDGNNDVVDTDQPRELEGDSDLVPWAIRDAAAASLRNMSPSSSIGSSSPPPSTVPSSGRSTATPAPMPQALPTIMEDTLSNPFEELAADPVPESPDNPFATLAAMGDFSENLATKSPSWAGDSMERRMKFLRSLSVDTAFQDILGWLDTQQITLSYSLPYVPFPWYHWDSPYVVLPSEAHTDSVNVRETSGFLSKWINNPGVLSCDLPHLEVVCLTSGLLLRDLSLCDKETTADVPSYLKESRFGKPHHDALLKLFISIRNTLPRLAIATVPSIIPTPATDGPSRKRGSARGHSRGRGSSTRQQANRPVVAADGIRKSTRPPTPNKQFAEYTAVAPNKAKPKSASTTDGEKPSGKGKGRGKR</sequence>
<comment type="caution">
    <text evidence="2">The sequence shown here is derived from an EMBL/GenBank/DDBJ whole genome shotgun (WGS) entry which is preliminary data.</text>
</comment>
<feature type="region of interest" description="Disordered" evidence="1">
    <location>
        <begin position="411"/>
        <end position="504"/>
    </location>
</feature>
<name>A0AAW0F9W7_9APHY</name>
<keyword evidence="3" id="KW-1185">Reference proteome</keyword>
<dbReference type="EMBL" id="JASBNA010000096">
    <property type="protein sequence ID" value="KAK7677051.1"/>
    <property type="molecule type" value="Genomic_DNA"/>
</dbReference>
<feature type="compositionally biased region" description="Low complexity" evidence="1">
    <location>
        <begin position="419"/>
        <end position="434"/>
    </location>
</feature>
<evidence type="ECO:0000256" key="1">
    <source>
        <dbReference type="SAM" id="MobiDB-lite"/>
    </source>
</evidence>
<dbReference type="AlphaFoldDB" id="A0AAW0F9W7"/>
<proteinExistence type="predicted"/>
<feature type="compositionally biased region" description="Basic residues" evidence="1">
    <location>
        <begin position="766"/>
        <end position="777"/>
    </location>
</feature>